<dbReference type="InterPro" id="IPR038765">
    <property type="entry name" value="Papain-like_cys_pep_sf"/>
</dbReference>
<dbReference type="GO" id="GO:0005737">
    <property type="term" value="C:cytoplasm"/>
    <property type="evidence" value="ECO:0007669"/>
    <property type="project" value="TreeGrafter"/>
</dbReference>
<evidence type="ECO:0000313" key="3">
    <source>
        <dbReference type="Proteomes" id="UP000823637"/>
    </source>
</evidence>
<gene>
    <name evidence="2" type="ORF">IAC32_05800</name>
</gene>
<proteinExistence type="predicted"/>
<dbReference type="EMBL" id="JADIMR010000088">
    <property type="protein sequence ID" value="MBO8447239.1"/>
    <property type="molecule type" value="Genomic_DNA"/>
</dbReference>
<dbReference type="SMART" id="SM00460">
    <property type="entry name" value="TGc"/>
    <property type="match status" value="1"/>
</dbReference>
<dbReference type="InterPro" id="IPR002931">
    <property type="entry name" value="Transglutaminase-like"/>
</dbReference>
<dbReference type="SUPFAM" id="SSF54001">
    <property type="entry name" value="Cysteine proteinases"/>
    <property type="match status" value="1"/>
</dbReference>
<reference evidence="2" key="2">
    <citation type="journal article" date="2021" name="PeerJ">
        <title>Extensive microbial diversity within the chicken gut microbiome revealed by metagenomics and culture.</title>
        <authorList>
            <person name="Gilroy R."/>
            <person name="Ravi A."/>
            <person name="Getino M."/>
            <person name="Pursley I."/>
            <person name="Horton D.L."/>
            <person name="Alikhan N.F."/>
            <person name="Baker D."/>
            <person name="Gharbi K."/>
            <person name="Hall N."/>
            <person name="Watson M."/>
            <person name="Adriaenssens E.M."/>
            <person name="Foster-Nyarko E."/>
            <person name="Jarju S."/>
            <person name="Secka A."/>
            <person name="Antonio M."/>
            <person name="Oren A."/>
            <person name="Chaudhuri R.R."/>
            <person name="La Ragione R."/>
            <person name="Hildebrand F."/>
            <person name="Pallen M.J."/>
        </authorList>
    </citation>
    <scope>NUCLEOTIDE SEQUENCE</scope>
    <source>
        <strain evidence="2">D3-1215</strain>
    </source>
</reference>
<protein>
    <recommendedName>
        <fullName evidence="1">Transglutaminase-like domain-containing protein</fullName>
    </recommendedName>
</protein>
<sequence length="239" mass="26186">MKIGKYLSADEPRLLMVQSFVPKGDPTALVSPPTTGNVGIVYYDARFYNVSSAYSIQSNNMAKIEAKVSTILAKLKNDMTDAQKFRVLHDEFIKSVSYGGMSTGASATIEGAFIPNNYGYCAIVCQGYARGLQYLCQRAGIQVIYVTGTASYSEPPVDHAWNMVKIEGQWYNTDPTNDDPPTGASIPVRYDDFLQSDNDFLHDHTPGISTQGTAVSYPVFPQTVAESYPLADTEYPIAD</sequence>
<reference evidence="2" key="1">
    <citation type="submission" date="2020-10" db="EMBL/GenBank/DDBJ databases">
        <authorList>
            <person name="Gilroy R."/>
        </authorList>
    </citation>
    <scope>NUCLEOTIDE SEQUENCE</scope>
    <source>
        <strain evidence="2">D3-1215</strain>
    </source>
</reference>
<dbReference type="AlphaFoldDB" id="A0A9D9HDU1"/>
<dbReference type="PANTHER" id="PTHR46333">
    <property type="entry name" value="CYTOKINESIS PROTEIN 3"/>
    <property type="match status" value="1"/>
</dbReference>
<dbReference type="Proteomes" id="UP000823637">
    <property type="component" value="Unassembled WGS sequence"/>
</dbReference>
<accession>A0A9D9HDU1</accession>
<name>A0A9D9HDU1_9BACT</name>
<feature type="domain" description="Transglutaminase-like" evidence="1">
    <location>
        <begin position="117"/>
        <end position="177"/>
    </location>
</feature>
<dbReference type="InterPro" id="IPR052557">
    <property type="entry name" value="CAP/Cytokinesis_protein"/>
</dbReference>
<organism evidence="2 3">
    <name type="scientific">Candidatus Enterocola intestinipullorum</name>
    <dbReference type="NCBI Taxonomy" id="2840783"/>
    <lineage>
        <taxon>Bacteria</taxon>
        <taxon>Pseudomonadati</taxon>
        <taxon>Bacteroidota</taxon>
        <taxon>Bacteroidia</taxon>
        <taxon>Bacteroidales</taxon>
        <taxon>Candidatus Enterocola</taxon>
    </lineage>
</organism>
<evidence type="ECO:0000259" key="1">
    <source>
        <dbReference type="SMART" id="SM00460"/>
    </source>
</evidence>
<dbReference type="Gene3D" id="3.10.620.30">
    <property type="match status" value="1"/>
</dbReference>
<dbReference type="Pfam" id="PF01841">
    <property type="entry name" value="Transglut_core"/>
    <property type="match status" value="1"/>
</dbReference>
<comment type="caution">
    <text evidence="2">The sequence shown here is derived from an EMBL/GenBank/DDBJ whole genome shotgun (WGS) entry which is preliminary data.</text>
</comment>
<dbReference type="PANTHER" id="PTHR46333:SF2">
    <property type="entry name" value="CYTOKINESIS PROTEIN 3"/>
    <property type="match status" value="1"/>
</dbReference>
<evidence type="ECO:0000313" key="2">
    <source>
        <dbReference type="EMBL" id="MBO8447239.1"/>
    </source>
</evidence>